<dbReference type="EMBL" id="LN906597">
    <property type="protein sequence ID" value="CUT18369.1"/>
    <property type="molecule type" value="Genomic_DNA"/>
</dbReference>
<keyword evidence="2" id="KW-1185">Reference proteome</keyword>
<feature type="non-terminal residue" evidence="1">
    <location>
        <position position="99"/>
    </location>
</feature>
<organism evidence="1 2">
    <name type="scientific">Candidatus Ichthyocystis hellenicum</name>
    <dbReference type="NCBI Taxonomy" id="1561003"/>
    <lineage>
        <taxon>Bacteria</taxon>
        <taxon>Pseudomonadati</taxon>
        <taxon>Pseudomonadota</taxon>
        <taxon>Betaproteobacteria</taxon>
        <taxon>Burkholderiales</taxon>
        <taxon>Candidatus Ichthyocystis</taxon>
    </lineage>
</organism>
<reference evidence="2" key="1">
    <citation type="submission" date="2015-11" db="EMBL/GenBank/DDBJ databases">
        <authorList>
            <person name="Seth-Smith H.M.B."/>
        </authorList>
    </citation>
    <scope>NUCLEOTIDE SEQUENCE [LARGE SCALE GENOMIC DNA]</scope>
    <source>
        <strain evidence="2">2013Ark11</strain>
    </source>
</reference>
<gene>
    <name evidence="1" type="ORF">Ark11_1576</name>
</gene>
<dbReference type="AlphaFoldDB" id="A0A0S4M413"/>
<dbReference type="Proteomes" id="UP000198651">
    <property type="component" value="Chromosome I"/>
</dbReference>
<proteinExistence type="predicted"/>
<sequence>MLNFGESALVSHGVDIRSEINETRSSISKVLSRGYSFYRIGSMIDNGKSREIESFYSKIEMIVLSACERIQNVTSFDEQDRHRLYNMSITARTNKIPYN</sequence>
<accession>A0A0S4M413</accession>
<protein>
    <submittedName>
        <fullName evidence="1">Uncharacterized protein</fullName>
    </submittedName>
</protein>
<name>A0A0S4M413_9BURK</name>
<evidence type="ECO:0000313" key="1">
    <source>
        <dbReference type="EMBL" id="CUT18369.1"/>
    </source>
</evidence>
<evidence type="ECO:0000313" key="2">
    <source>
        <dbReference type="Proteomes" id="UP000198651"/>
    </source>
</evidence>